<proteinExistence type="predicted"/>
<name>A0A2T9YP88_9FUNG</name>
<protein>
    <submittedName>
        <fullName evidence="2">Uncharacterized protein</fullName>
    </submittedName>
</protein>
<dbReference type="EMBL" id="MBFT01000271">
    <property type="protein sequence ID" value="PVU94175.1"/>
    <property type="molecule type" value="Genomic_DNA"/>
</dbReference>
<feature type="compositionally biased region" description="Polar residues" evidence="1">
    <location>
        <begin position="1"/>
        <end position="18"/>
    </location>
</feature>
<accession>A0A2T9YP88</accession>
<evidence type="ECO:0000256" key="1">
    <source>
        <dbReference type="SAM" id="MobiDB-lite"/>
    </source>
</evidence>
<dbReference type="Proteomes" id="UP000245699">
    <property type="component" value="Unassembled WGS sequence"/>
</dbReference>
<sequence length="62" mass="7008">MDNEQPTTKVPKTTTIGMTETIAPEKENMEVENPTQKAVVRKSKVYDIRMTQNELLQSSPSI</sequence>
<reference evidence="2 3" key="1">
    <citation type="journal article" date="2018" name="MBio">
        <title>Comparative Genomics Reveals the Core Gene Toolbox for the Fungus-Insect Symbiosis.</title>
        <authorList>
            <person name="Wang Y."/>
            <person name="Stata M."/>
            <person name="Wang W."/>
            <person name="Stajich J.E."/>
            <person name="White M.M."/>
            <person name="Moncalvo J.M."/>
        </authorList>
    </citation>
    <scope>NUCLEOTIDE SEQUENCE [LARGE SCALE GENOMIC DNA]</scope>
    <source>
        <strain evidence="2 3">AUS-77-4</strain>
    </source>
</reference>
<dbReference type="AlphaFoldDB" id="A0A2T9YP88"/>
<gene>
    <name evidence="2" type="ORF">BB559_003070</name>
</gene>
<keyword evidence="3" id="KW-1185">Reference proteome</keyword>
<comment type="caution">
    <text evidence="2">The sequence shown here is derived from an EMBL/GenBank/DDBJ whole genome shotgun (WGS) entry which is preliminary data.</text>
</comment>
<feature type="region of interest" description="Disordered" evidence="1">
    <location>
        <begin position="1"/>
        <end position="36"/>
    </location>
</feature>
<evidence type="ECO:0000313" key="3">
    <source>
        <dbReference type="Proteomes" id="UP000245699"/>
    </source>
</evidence>
<organism evidence="2 3">
    <name type="scientific">Furculomyces boomerangus</name>
    <dbReference type="NCBI Taxonomy" id="61424"/>
    <lineage>
        <taxon>Eukaryota</taxon>
        <taxon>Fungi</taxon>
        <taxon>Fungi incertae sedis</taxon>
        <taxon>Zoopagomycota</taxon>
        <taxon>Kickxellomycotina</taxon>
        <taxon>Harpellomycetes</taxon>
        <taxon>Harpellales</taxon>
        <taxon>Harpellaceae</taxon>
        <taxon>Furculomyces</taxon>
    </lineage>
</organism>
<evidence type="ECO:0000313" key="2">
    <source>
        <dbReference type="EMBL" id="PVU94175.1"/>
    </source>
</evidence>